<dbReference type="OrthoDB" id="6366728at2759"/>
<feature type="transmembrane region" description="Helical" evidence="8">
    <location>
        <begin position="138"/>
        <end position="160"/>
    </location>
</feature>
<dbReference type="GO" id="GO:0007165">
    <property type="term" value="P:signal transduction"/>
    <property type="evidence" value="ECO:0007669"/>
    <property type="project" value="UniProtKB-KW"/>
</dbReference>
<evidence type="ECO:0000256" key="2">
    <source>
        <dbReference type="ARBA" id="ARBA00022475"/>
    </source>
</evidence>
<comment type="subcellular location">
    <subcellularLocation>
        <location evidence="1 8">Cell membrane</location>
        <topology evidence="1 8">Multi-pass membrane protein</topology>
    </subcellularLocation>
</comment>
<evidence type="ECO:0000313" key="9">
    <source>
        <dbReference type="EMBL" id="KAG8230844.1"/>
    </source>
</evidence>
<feature type="transmembrane region" description="Helical" evidence="8">
    <location>
        <begin position="365"/>
        <end position="382"/>
    </location>
</feature>
<dbReference type="Pfam" id="PF08395">
    <property type="entry name" value="7tm_7"/>
    <property type="match status" value="1"/>
</dbReference>
<comment type="caution">
    <text evidence="9">The sequence shown here is derived from an EMBL/GenBank/DDBJ whole genome shotgun (WGS) entry which is preliminary data.</text>
</comment>
<keyword evidence="6 8" id="KW-0675">Receptor</keyword>
<reference evidence="9" key="1">
    <citation type="submission" date="2013-04" db="EMBL/GenBank/DDBJ databases">
        <authorList>
            <person name="Qu J."/>
            <person name="Murali S.C."/>
            <person name="Bandaranaike D."/>
            <person name="Bellair M."/>
            <person name="Blankenburg K."/>
            <person name="Chao H."/>
            <person name="Dinh H."/>
            <person name="Doddapaneni H."/>
            <person name="Downs B."/>
            <person name="Dugan-Rocha S."/>
            <person name="Elkadiri S."/>
            <person name="Gnanaolivu R.D."/>
            <person name="Hernandez B."/>
            <person name="Javaid M."/>
            <person name="Jayaseelan J.C."/>
            <person name="Lee S."/>
            <person name="Li M."/>
            <person name="Ming W."/>
            <person name="Munidasa M."/>
            <person name="Muniz J."/>
            <person name="Nguyen L."/>
            <person name="Ongeri F."/>
            <person name="Osuji N."/>
            <person name="Pu L.-L."/>
            <person name="Puazo M."/>
            <person name="Qu C."/>
            <person name="Quiroz J."/>
            <person name="Raj R."/>
            <person name="Weissenberger G."/>
            <person name="Xin Y."/>
            <person name="Zou X."/>
            <person name="Han Y."/>
            <person name="Richards S."/>
            <person name="Worley K."/>
            <person name="Muzny D."/>
            <person name="Gibbs R."/>
        </authorList>
    </citation>
    <scope>NUCLEOTIDE SEQUENCE</scope>
    <source>
        <strain evidence="9">Sampled in the wild</strain>
    </source>
</reference>
<feature type="transmembrane region" description="Helical" evidence="8">
    <location>
        <begin position="286"/>
        <end position="306"/>
    </location>
</feature>
<dbReference type="GO" id="GO:0050909">
    <property type="term" value="P:sensory perception of taste"/>
    <property type="evidence" value="ECO:0007669"/>
    <property type="project" value="InterPro"/>
</dbReference>
<dbReference type="PANTHER" id="PTHR21143:SF134">
    <property type="entry name" value="GUSTATORY RECEPTOR"/>
    <property type="match status" value="1"/>
</dbReference>
<dbReference type="GO" id="GO:0030425">
    <property type="term" value="C:dendrite"/>
    <property type="evidence" value="ECO:0007669"/>
    <property type="project" value="TreeGrafter"/>
</dbReference>
<evidence type="ECO:0000256" key="8">
    <source>
        <dbReference type="RuleBase" id="RU363108"/>
    </source>
</evidence>
<comment type="similarity">
    <text evidence="8">Belongs to the insect chemoreceptor superfamily. Gustatory receptor (GR) family.</text>
</comment>
<dbReference type="Proteomes" id="UP000792457">
    <property type="component" value="Unassembled WGS sequence"/>
</dbReference>
<feature type="transmembrane region" description="Helical" evidence="8">
    <location>
        <begin position="45"/>
        <end position="69"/>
    </location>
</feature>
<name>A0A8K0K983_LADFU</name>
<evidence type="ECO:0000256" key="3">
    <source>
        <dbReference type="ARBA" id="ARBA00022692"/>
    </source>
</evidence>
<evidence type="ECO:0000256" key="1">
    <source>
        <dbReference type="ARBA" id="ARBA00004651"/>
    </source>
</evidence>
<keyword evidence="5 8" id="KW-0472">Membrane</keyword>
<dbReference type="GO" id="GO:0030424">
    <property type="term" value="C:axon"/>
    <property type="evidence" value="ECO:0007669"/>
    <property type="project" value="TreeGrafter"/>
</dbReference>
<evidence type="ECO:0000313" key="10">
    <source>
        <dbReference type="Proteomes" id="UP000792457"/>
    </source>
</evidence>
<dbReference type="GO" id="GO:0008049">
    <property type="term" value="P:male courtship behavior"/>
    <property type="evidence" value="ECO:0007669"/>
    <property type="project" value="TreeGrafter"/>
</dbReference>
<keyword evidence="3 8" id="KW-0812">Transmembrane</keyword>
<dbReference type="AlphaFoldDB" id="A0A8K0K983"/>
<dbReference type="PANTHER" id="PTHR21143">
    <property type="entry name" value="INVERTEBRATE GUSTATORY RECEPTOR"/>
    <property type="match status" value="1"/>
</dbReference>
<proteinExistence type="inferred from homology"/>
<dbReference type="GO" id="GO:0043025">
    <property type="term" value="C:neuronal cell body"/>
    <property type="evidence" value="ECO:0007669"/>
    <property type="project" value="TreeGrafter"/>
</dbReference>
<reference evidence="9" key="2">
    <citation type="submission" date="2017-10" db="EMBL/GenBank/DDBJ databases">
        <title>Ladona fulva Genome sequencing and assembly.</title>
        <authorList>
            <person name="Murali S."/>
            <person name="Richards S."/>
            <person name="Bandaranaike D."/>
            <person name="Bellair M."/>
            <person name="Blankenburg K."/>
            <person name="Chao H."/>
            <person name="Dinh H."/>
            <person name="Doddapaneni H."/>
            <person name="Dugan-Rocha S."/>
            <person name="Elkadiri S."/>
            <person name="Gnanaolivu R."/>
            <person name="Hernandez B."/>
            <person name="Skinner E."/>
            <person name="Javaid M."/>
            <person name="Lee S."/>
            <person name="Li M."/>
            <person name="Ming W."/>
            <person name="Munidasa M."/>
            <person name="Muniz J."/>
            <person name="Nguyen L."/>
            <person name="Hughes D."/>
            <person name="Osuji N."/>
            <person name="Pu L.-L."/>
            <person name="Puazo M."/>
            <person name="Qu C."/>
            <person name="Quiroz J."/>
            <person name="Raj R."/>
            <person name="Weissenberger G."/>
            <person name="Xin Y."/>
            <person name="Zou X."/>
            <person name="Han Y."/>
            <person name="Worley K."/>
            <person name="Muzny D."/>
            <person name="Gibbs R."/>
        </authorList>
    </citation>
    <scope>NUCLEOTIDE SEQUENCE</scope>
    <source>
        <strain evidence="9">Sampled in the wild</strain>
    </source>
</reference>
<feature type="transmembrane region" description="Helical" evidence="8">
    <location>
        <begin position="81"/>
        <end position="100"/>
    </location>
</feature>
<feature type="transmembrane region" description="Helical" evidence="8">
    <location>
        <begin position="172"/>
        <end position="191"/>
    </location>
</feature>
<keyword evidence="7 8" id="KW-0807">Transducer</keyword>
<dbReference type="EMBL" id="KZ308515">
    <property type="protein sequence ID" value="KAG8230844.1"/>
    <property type="molecule type" value="Genomic_DNA"/>
</dbReference>
<accession>A0A8K0K983</accession>
<dbReference type="InterPro" id="IPR013604">
    <property type="entry name" value="7TM_chemorcpt"/>
</dbReference>
<comment type="function">
    <text evidence="8">Gustatory receptor which mediates acceptance or avoidance behavior, depending on its substrates.</text>
</comment>
<evidence type="ECO:0000256" key="4">
    <source>
        <dbReference type="ARBA" id="ARBA00022989"/>
    </source>
</evidence>
<protein>
    <recommendedName>
        <fullName evidence="8">Gustatory receptor</fullName>
    </recommendedName>
</protein>
<evidence type="ECO:0000256" key="5">
    <source>
        <dbReference type="ARBA" id="ARBA00023136"/>
    </source>
</evidence>
<feature type="transmembrane region" description="Helical" evidence="8">
    <location>
        <begin position="246"/>
        <end position="266"/>
    </location>
</feature>
<keyword evidence="4 8" id="KW-1133">Transmembrane helix</keyword>
<dbReference type="GO" id="GO:0007635">
    <property type="term" value="P:chemosensory behavior"/>
    <property type="evidence" value="ECO:0007669"/>
    <property type="project" value="TreeGrafter"/>
</dbReference>
<sequence length="407" mass="47050">MDREKREDLLWALSPMFKINTTTGISPFAVERNAKPRRWIVTLHYFLFAVLVIFSSFNCFRSVIVYTSYDQSKSETTYVRMAWSLTDLVAGSLCAYIHLLKQRRVRRVFLDVVKLGEMLPEEALCAPRIRRSVQIQSVLFISMALNSAMISFWISKLFGFAATGMHIFFTQYFLLVHIQSVWQFYVAIFLLRKCFAALNFEIRSMILESILGERLFHGLKQPSLSEYLSLLRKVHLRACEASKSAASVYGIQVVLLAFYNILRITFTVFSRIDIDVQRVPIKHELLHISILFWVTCYFTLLFLVACEAERLYGESDKTGKLVSEMILKVKDHRIRRELHLFSLQLLHTKFHFTACGFFPLDFTLLTSMAAAVVTYLVILVQFQESEKAVTKLSCNCSHNILTENGTM</sequence>
<evidence type="ECO:0000256" key="7">
    <source>
        <dbReference type="ARBA" id="ARBA00023224"/>
    </source>
</evidence>
<gene>
    <name evidence="9" type="primary">Gr14</name>
    <name evidence="9" type="ORF">J437_LFUL019811</name>
</gene>
<keyword evidence="10" id="KW-1185">Reference proteome</keyword>
<keyword evidence="2 8" id="KW-1003">Cell membrane</keyword>
<dbReference type="GO" id="GO:0005886">
    <property type="term" value="C:plasma membrane"/>
    <property type="evidence" value="ECO:0007669"/>
    <property type="project" value="UniProtKB-SubCell"/>
</dbReference>
<organism evidence="9 10">
    <name type="scientific">Ladona fulva</name>
    <name type="common">Scarce chaser dragonfly</name>
    <name type="synonym">Libellula fulva</name>
    <dbReference type="NCBI Taxonomy" id="123851"/>
    <lineage>
        <taxon>Eukaryota</taxon>
        <taxon>Metazoa</taxon>
        <taxon>Ecdysozoa</taxon>
        <taxon>Arthropoda</taxon>
        <taxon>Hexapoda</taxon>
        <taxon>Insecta</taxon>
        <taxon>Pterygota</taxon>
        <taxon>Palaeoptera</taxon>
        <taxon>Odonata</taxon>
        <taxon>Epiprocta</taxon>
        <taxon>Anisoptera</taxon>
        <taxon>Libelluloidea</taxon>
        <taxon>Libellulidae</taxon>
        <taxon>Ladona</taxon>
    </lineage>
</organism>
<evidence type="ECO:0000256" key="6">
    <source>
        <dbReference type="ARBA" id="ARBA00023170"/>
    </source>
</evidence>